<dbReference type="AlphaFoldDB" id="A0A258D8D1"/>
<dbReference type="PANTHER" id="PTHR43078:SF6">
    <property type="entry name" value="UDP-GLUCURONIC ACID DECARBOXYLASE 1"/>
    <property type="match status" value="1"/>
</dbReference>
<keyword evidence="3" id="KW-0963">Cytoplasm</keyword>
<dbReference type="EMBL" id="NCDQ01000102">
    <property type="protein sequence ID" value="OYX04038.1"/>
    <property type="molecule type" value="Genomic_DNA"/>
</dbReference>
<dbReference type="PANTHER" id="PTHR43078">
    <property type="entry name" value="UDP-GLUCURONIC ACID DECARBOXYLASE-RELATED"/>
    <property type="match status" value="1"/>
</dbReference>
<dbReference type="Gene3D" id="3.40.50.720">
    <property type="entry name" value="NAD(P)-binding Rossmann-like Domain"/>
    <property type="match status" value="1"/>
</dbReference>
<evidence type="ECO:0000256" key="3">
    <source>
        <dbReference type="ARBA" id="ARBA00022490"/>
    </source>
</evidence>
<evidence type="ECO:0000313" key="9">
    <source>
        <dbReference type="Proteomes" id="UP000215616"/>
    </source>
</evidence>
<keyword evidence="6" id="KW-0456">Lyase</keyword>
<comment type="subcellular location">
    <subcellularLocation>
        <location evidence="2">Cytoplasm</location>
    </subcellularLocation>
</comment>
<dbReference type="InterPro" id="IPR036291">
    <property type="entry name" value="NAD(P)-bd_dom_sf"/>
</dbReference>
<comment type="cofactor">
    <cofactor evidence="1">
        <name>NAD(+)</name>
        <dbReference type="ChEBI" id="CHEBI:57540"/>
    </cofactor>
</comment>
<dbReference type="GO" id="GO:0005737">
    <property type="term" value="C:cytoplasm"/>
    <property type="evidence" value="ECO:0007669"/>
    <property type="project" value="UniProtKB-SubCell"/>
</dbReference>
<evidence type="ECO:0000256" key="5">
    <source>
        <dbReference type="ARBA" id="ARBA00023027"/>
    </source>
</evidence>
<name>A0A258D8D1_CAUVI</name>
<dbReference type="Pfam" id="PF01370">
    <property type="entry name" value="Epimerase"/>
    <property type="match status" value="1"/>
</dbReference>
<evidence type="ECO:0000313" key="8">
    <source>
        <dbReference type="EMBL" id="OYX04038.1"/>
    </source>
</evidence>
<comment type="caution">
    <text evidence="8">The sequence shown here is derived from an EMBL/GenBank/DDBJ whole genome shotgun (WGS) entry which is preliminary data.</text>
</comment>
<keyword evidence="4" id="KW-0210">Decarboxylase</keyword>
<dbReference type="GO" id="GO:0033320">
    <property type="term" value="P:UDP-D-xylose biosynthetic process"/>
    <property type="evidence" value="ECO:0007669"/>
    <property type="project" value="UniProtKB-UniPathway"/>
</dbReference>
<organism evidence="8 9">
    <name type="scientific">Caulobacter vibrioides</name>
    <name type="common">Caulobacter crescentus</name>
    <dbReference type="NCBI Taxonomy" id="155892"/>
    <lineage>
        <taxon>Bacteria</taxon>
        <taxon>Pseudomonadati</taxon>
        <taxon>Pseudomonadota</taxon>
        <taxon>Alphaproteobacteria</taxon>
        <taxon>Caulobacterales</taxon>
        <taxon>Caulobacteraceae</taxon>
        <taxon>Caulobacter</taxon>
    </lineage>
</organism>
<dbReference type="CDD" id="cd05230">
    <property type="entry name" value="UGD_SDR_e"/>
    <property type="match status" value="1"/>
</dbReference>
<dbReference type="UniPathway" id="UPA00796">
    <property type="reaction ID" value="UER00771"/>
</dbReference>
<reference evidence="8 9" key="1">
    <citation type="submission" date="2017-03" db="EMBL/GenBank/DDBJ databases">
        <title>Lifting the veil on microbial sulfur biogeochemistry in mining wastewaters.</title>
        <authorList>
            <person name="Kantor R.S."/>
            <person name="Colenbrander Nelson T."/>
            <person name="Marshall S."/>
            <person name="Bennett D."/>
            <person name="Apte S."/>
            <person name="Camacho D."/>
            <person name="Thomas B.C."/>
            <person name="Warren L.A."/>
            <person name="Banfield J.F."/>
        </authorList>
    </citation>
    <scope>NUCLEOTIDE SEQUENCE [LARGE SCALE GENOMIC DNA]</scope>
    <source>
        <strain evidence="8">32-67-7</strain>
    </source>
</reference>
<feature type="domain" description="NAD-dependent epimerase/dehydratase" evidence="7">
    <location>
        <begin position="6"/>
        <end position="241"/>
    </location>
</feature>
<keyword evidence="5" id="KW-0520">NAD</keyword>
<dbReference type="InterPro" id="IPR001509">
    <property type="entry name" value="Epimerase_deHydtase"/>
</dbReference>
<sequence length="315" mass="35236">MHTQRILVTGGAGFVGSHLCDRLLETGAEVLCVDNYYTGSRLNVAQNLANPRFELLRHDVTMPLYVEVDQIYNLACPASPVHYQFDPVQTTKTSVHGAINMLGLAKRVKAKILQASTSEVYGDPTIHPQVESYWGNVNPIGLRSCYDEGKRCAETLFFDYWRQHKLRIKVARIFNTYGPRMHPNDGRVVSNFIVQALKGEDITLYGDGNQTRSFCYVDDLVDGLIRLMNTGDEVTGPINLGNPVEFTMKQLAELVLELTGSPSTIVHRPLPSDDPRQRQPDITLAKQVLDWTPTAPLKVGLMKTIEYFDGLLKAT</sequence>
<dbReference type="SUPFAM" id="SSF51735">
    <property type="entry name" value="NAD(P)-binding Rossmann-fold domains"/>
    <property type="match status" value="1"/>
</dbReference>
<dbReference type="GO" id="GO:0042732">
    <property type="term" value="P:D-xylose metabolic process"/>
    <property type="evidence" value="ECO:0007669"/>
    <property type="project" value="InterPro"/>
</dbReference>
<evidence type="ECO:0000256" key="2">
    <source>
        <dbReference type="ARBA" id="ARBA00004496"/>
    </source>
</evidence>
<evidence type="ECO:0000256" key="4">
    <source>
        <dbReference type="ARBA" id="ARBA00022793"/>
    </source>
</evidence>
<protein>
    <submittedName>
        <fullName evidence="8">NAD-dependent dehydratase</fullName>
    </submittedName>
</protein>
<proteinExistence type="predicted"/>
<dbReference type="GO" id="GO:0048040">
    <property type="term" value="F:UDP-glucuronate decarboxylase activity"/>
    <property type="evidence" value="ECO:0007669"/>
    <property type="project" value="TreeGrafter"/>
</dbReference>
<evidence type="ECO:0000256" key="1">
    <source>
        <dbReference type="ARBA" id="ARBA00001911"/>
    </source>
</evidence>
<accession>A0A258D8D1</accession>
<dbReference type="GO" id="GO:0070403">
    <property type="term" value="F:NAD+ binding"/>
    <property type="evidence" value="ECO:0007669"/>
    <property type="project" value="InterPro"/>
</dbReference>
<evidence type="ECO:0000256" key="6">
    <source>
        <dbReference type="ARBA" id="ARBA00023239"/>
    </source>
</evidence>
<dbReference type="FunFam" id="3.40.50.720:FF:000150">
    <property type="entry name" value="UDP-glucuronic acid decarboxylase 6"/>
    <property type="match status" value="1"/>
</dbReference>
<dbReference type="InterPro" id="IPR044516">
    <property type="entry name" value="UXS-like"/>
</dbReference>
<gene>
    <name evidence="8" type="ORF">B7Z12_07985</name>
</gene>
<dbReference type="Proteomes" id="UP000215616">
    <property type="component" value="Unassembled WGS sequence"/>
</dbReference>
<evidence type="ECO:0000259" key="7">
    <source>
        <dbReference type="Pfam" id="PF01370"/>
    </source>
</evidence>